<dbReference type="InterPro" id="IPR017788">
    <property type="entry name" value="Hda"/>
</dbReference>
<dbReference type="NCBIfam" id="TIGR03420">
    <property type="entry name" value="DnaA_homol_Hda"/>
    <property type="match status" value="1"/>
</dbReference>
<organism evidence="3 4">
    <name type="scientific">OM182 bacterium</name>
    <dbReference type="NCBI Taxonomy" id="2510334"/>
    <lineage>
        <taxon>Bacteria</taxon>
        <taxon>Pseudomonadati</taxon>
        <taxon>Pseudomonadota</taxon>
        <taxon>Gammaproteobacteria</taxon>
        <taxon>OMG group</taxon>
        <taxon>OM182 clade</taxon>
    </lineage>
</organism>
<dbReference type="InterPro" id="IPR027417">
    <property type="entry name" value="P-loop_NTPase"/>
</dbReference>
<gene>
    <name evidence="3" type="primary">hda</name>
    <name evidence="3" type="ORF">EVA68_04895</name>
</gene>
<dbReference type="Gene3D" id="3.40.50.300">
    <property type="entry name" value="P-loop containing nucleotide triphosphate hydrolases"/>
    <property type="match status" value="1"/>
</dbReference>
<evidence type="ECO:0000313" key="3">
    <source>
        <dbReference type="EMBL" id="RZO76238.1"/>
    </source>
</evidence>
<evidence type="ECO:0000259" key="1">
    <source>
        <dbReference type="Pfam" id="PF00308"/>
    </source>
</evidence>
<feature type="domain" description="Hda lid" evidence="2">
    <location>
        <begin position="153"/>
        <end position="217"/>
    </location>
</feature>
<reference evidence="3 4" key="1">
    <citation type="submission" date="2019-02" db="EMBL/GenBank/DDBJ databases">
        <title>Prokaryotic population dynamics and viral predation in marine succession experiment using metagenomics: the confinement effect.</title>
        <authorList>
            <person name="Haro-Moreno J.M."/>
            <person name="Rodriguez-Valera F."/>
            <person name="Lopez-Perez M."/>
        </authorList>
    </citation>
    <scope>NUCLEOTIDE SEQUENCE [LARGE SCALE GENOMIC DNA]</scope>
    <source>
        <strain evidence="3">MED-G157</strain>
    </source>
</reference>
<accession>A0A520S196</accession>
<dbReference type="SUPFAM" id="SSF52540">
    <property type="entry name" value="P-loop containing nucleoside triphosphate hydrolases"/>
    <property type="match status" value="1"/>
</dbReference>
<sequence length="219" mass="24359">MTGQLALKFPLTSDATFGNYIGHAASKIRTLKTLAYLWGPTQSGRSHLLQALCHEANDNKRSAIYLESLWEYEAELFNGLESMSVIAVDDIDTVIGASDWELALFHLINAVSDKQGLLVVSAKVPANQLAVDLNDLRSRLSSAVAVHTDWLSDQEKLQALQKRAKFRGFTLDDDVGHFLLDRVPRNMGSLMEVLGRIELETLNQQRKATIPLVKRMLGL</sequence>
<dbReference type="InterPro" id="IPR055199">
    <property type="entry name" value="Hda_lid"/>
</dbReference>
<dbReference type="InterPro" id="IPR013317">
    <property type="entry name" value="DnaA_dom"/>
</dbReference>
<feature type="domain" description="Chromosomal replication initiator protein DnaA ATPAse" evidence="1">
    <location>
        <begin position="36"/>
        <end position="145"/>
    </location>
</feature>
<protein>
    <submittedName>
        <fullName evidence="3">DnaA regulatory inactivator Hda</fullName>
    </submittedName>
</protein>
<comment type="caution">
    <text evidence="3">The sequence shown here is derived from an EMBL/GenBank/DDBJ whole genome shotgun (WGS) entry which is preliminary data.</text>
</comment>
<dbReference type="Proteomes" id="UP000316199">
    <property type="component" value="Unassembled WGS sequence"/>
</dbReference>
<dbReference type="AlphaFoldDB" id="A0A520S196"/>
<dbReference type="Pfam" id="PF22688">
    <property type="entry name" value="Hda_lid"/>
    <property type="match status" value="1"/>
</dbReference>
<dbReference type="PANTHER" id="PTHR30050">
    <property type="entry name" value="CHROMOSOMAL REPLICATION INITIATOR PROTEIN DNAA"/>
    <property type="match status" value="1"/>
</dbReference>
<dbReference type="GO" id="GO:0032297">
    <property type="term" value="P:negative regulation of DNA-templated DNA replication initiation"/>
    <property type="evidence" value="ECO:0007669"/>
    <property type="project" value="InterPro"/>
</dbReference>
<evidence type="ECO:0000313" key="4">
    <source>
        <dbReference type="Proteomes" id="UP000316199"/>
    </source>
</evidence>
<name>A0A520S196_9GAMM</name>
<dbReference type="Pfam" id="PF00308">
    <property type="entry name" value="Bac_DnaA"/>
    <property type="match status" value="1"/>
</dbReference>
<evidence type="ECO:0000259" key="2">
    <source>
        <dbReference type="Pfam" id="PF22688"/>
    </source>
</evidence>
<dbReference type="EMBL" id="SHAG01000015">
    <property type="protein sequence ID" value="RZO76238.1"/>
    <property type="molecule type" value="Genomic_DNA"/>
</dbReference>
<proteinExistence type="predicted"/>
<dbReference type="PANTHER" id="PTHR30050:SF5">
    <property type="entry name" value="DNAA REGULATORY INACTIVATOR HDA"/>
    <property type="match status" value="1"/>
</dbReference>
<dbReference type="GO" id="GO:0006270">
    <property type="term" value="P:DNA replication initiation"/>
    <property type="evidence" value="ECO:0007669"/>
    <property type="project" value="TreeGrafter"/>
</dbReference>
<dbReference type="Gene3D" id="1.10.8.60">
    <property type="match status" value="1"/>
</dbReference>